<sequence>MSSQALITNDRHAREVTGLIEEMSRATSSEQVLKSVVSGLPPEVMAGVQRALTAERAELTAMLDAYLEAKRGNLALLKARAQNDLGEMLIVARIAKGWSQKDLARQIGLREQAIQRYEADRYRSISLAGFVRVARALKLNLSADICPDATAPWMSLPSLDVSAEQAQKVLKHARENGWLENTDSDENALSQLVRYVAEHVGSHGKPSLFRTGLVVEHHADDWSLLCWKAQVTRRAKATIDSRKLKYRPLDMSWLKDLPGLSAIEDGPLLARDLLLAHGIVVVVERHVPGMKVDGAAFLVDDIPVIGLTLRRDALDNFWFTLLHEVAHVILHYRTGLAAGFFDNIETQEVDEMEAEADQFAGSLLIPQELWLRSPARIAKTADTIERFAQRLGISPAVVFGRIRMERQNYAIFSDKIGSGQVRKLFFQQ</sequence>
<comment type="similarity">
    <text evidence="1">Belongs to the short-chain fatty acyl-CoA assimilation regulator (ScfR) family.</text>
</comment>
<organism evidence="3 4">
    <name type="scientific">Paraburkholderia sartisoli</name>
    <dbReference type="NCBI Taxonomy" id="83784"/>
    <lineage>
        <taxon>Bacteria</taxon>
        <taxon>Pseudomonadati</taxon>
        <taxon>Pseudomonadota</taxon>
        <taxon>Betaproteobacteria</taxon>
        <taxon>Burkholderiales</taxon>
        <taxon>Burkholderiaceae</taxon>
        <taxon>Paraburkholderia</taxon>
    </lineage>
</organism>
<dbReference type="PANTHER" id="PTHR43236:SF1">
    <property type="entry name" value="BLL7220 PROTEIN"/>
    <property type="match status" value="1"/>
</dbReference>
<dbReference type="SUPFAM" id="SSF47413">
    <property type="entry name" value="lambda repressor-like DNA-binding domains"/>
    <property type="match status" value="1"/>
</dbReference>
<dbReference type="InterPro" id="IPR052345">
    <property type="entry name" value="Rad_response_metalloprotease"/>
</dbReference>
<dbReference type="Pfam" id="PF01381">
    <property type="entry name" value="HTH_3"/>
    <property type="match status" value="1"/>
</dbReference>
<dbReference type="Pfam" id="PF06114">
    <property type="entry name" value="Peptidase_M78"/>
    <property type="match status" value="1"/>
</dbReference>
<dbReference type="GO" id="GO:0003677">
    <property type="term" value="F:DNA binding"/>
    <property type="evidence" value="ECO:0007669"/>
    <property type="project" value="InterPro"/>
</dbReference>
<dbReference type="AlphaFoldDB" id="A0A1H4B034"/>
<name>A0A1H4B034_9BURK</name>
<accession>A0A1H4B034</accession>
<dbReference type="Gene3D" id="1.10.260.40">
    <property type="entry name" value="lambda repressor-like DNA-binding domains"/>
    <property type="match status" value="1"/>
</dbReference>
<dbReference type="STRING" id="83784.SAMN05192564_1011393"/>
<dbReference type="Proteomes" id="UP000198638">
    <property type="component" value="Unassembled WGS sequence"/>
</dbReference>
<dbReference type="Gene3D" id="1.10.10.2910">
    <property type="match status" value="1"/>
</dbReference>
<reference evidence="4" key="1">
    <citation type="submission" date="2016-10" db="EMBL/GenBank/DDBJ databases">
        <authorList>
            <person name="Varghese N."/>
            <person name="Submissions S."/>
        </authorList>
    </citation>
    <scope>NUCLEOTIDE SEQUENCE [LARGE SCALE GENOMIC DNA]</scope>
    <source>
        <strain evidence="4">LMG 24000</strain>
    </source>
</reference>
<feature type="domain" description="HTH cro/C1-type" evidence="2">
    <location>
        <begin position="89"/>
        <end position="145"/>
    </location>
</feature>
<evidence type="ECO:0000256" key="1">
    <source>
        <dbReference type="ARBA" id="ARBA00007227"/>
    </source>
</evidence>
<evidence type="ECO:0000313" key="3">
    <source>
        <dbReference type="EMBL" id="SEA41446.1"/>
    </source>
</evidence>
<keyword evidence="4" id="KW-1185">Reference proteome</keyword>
<dbReference type="PANTHER" id="PTHR43236">
    <property type="entry name" value="ANTITOXIN HIGA1"/>
    <property type="match status" value="1"/>
</dbReference>
<dbReference type="InterPro" id="IPR010982">
    <property type="entry name" value="Lambda_DNA-bd_dom_sf"/>
</dbReference>
<dbReference type="RefSeq" id="WP_090530760.1">
    <property type="nucleotide sequence ID" value="NZ_FNRQ01000001.1"/>
</dbReference>
<gene>
    <name evidence="3" type="ORF">SAMN05192564_1011393</name>
</gene>
<dbReference type="SMART" id="SM00530">
    <property type="entry name" value="HTH_XRE"/>
    <property type="match status" value="1"/>
</dbReference>
<dbReference type="InterPro" id="IPR001387">
    <property type="entry name" value="Cro/C1-type_HTH"/>
</dbReference>
<protein>
    <submittedName>
        <fullName evidence="3">HTH-type transcriptional regulator / antitoxin HigA</fullName>
    </submittedName>
</protein>
<dbReference type="InterPro" id="IPR010359">
    <property type="entry name" value="IrrE_HExxH"/>
</dbReference>
<dbReference type="CDD" id="cd00093">
    <property type="entry name" value="HTH_XRE"/>
    <property type="match status" value="1"/>
</dbReference>
<dbReference type="PROSITE" id="PS50943">
    <property type="entry name" value="HTH_CROC1"/>
    <property type="match status" value="1"/>
</dbReference>
<dbReference type="EMBL" id="FNRQ01000001">
    <property type="protein sequence ID" value="SEA41446.1"/>
    <property type="molecule type" value="Genomic_DNA"/>
</dbReference>
<evidence type="ECO:0000313" key="4">
    <source>
        <dbReference type="Proteomes" id="UP000198638"/>
    </source>
</evidence>
<proteinExistence type="inferred from homology"/>
<evidence type="ECO:0000259" key="2">
    <source>
        <dbReference type="PROSITE" id="PS50943"/>
    </source>
</evidence>
<dbReference type="OrthoDB" id="9796786at2"/>